<dbReference type="AlphaFoldDB" id="A0A1B1N3N2"/>
<feature type="transmembrane region" description="Helical" evidence="1">
    <location>
        <begin position="93"/>
        <end position="112"/>
    </location>
</feature>
<reference evidence="3 4" key="1">
    <citation type="submission" date="2016-01" db="EMBL/GenBank/DDBJ databases">
        <title>Complete Genome Sequence of Paenibacillus yonginensis DCY84, a novel Plant Growth-Promoting Bacteria with Elicitation of Induced Systemic Resistance.</title>
        <authorList>
            <person name="Kim Y.J."/>
            <person name="Yang D.C."/>
            <person name="Sukweenadhi J."/>
        </authorList>
    </citation>
    <scope>NUCLEOTIDE SEQUENCE [LARGE SCALE GENOMIC DNA]</scope>
    <source>
        <strain evidence="3 4">DCY84</strain>
    </source>
</reference>
<dbReference type="SUPFAM" id="SSF56524">
    <property type="entry name" value="Oxidoreductase molybdopterin-binding domain"/>
    <property type="match status" value="1"/>
</dbReference>
<dbReference type="PANTHER" id="PTHR43032:SF4">
    <property type="entry name" value="OXIDOREDUCTASE MOLYBDOPTERIN-BINDING DOMAIN-CONTAINING PROTEIN"/>
    <property type="match status" value="1"/>
</dbReference>
<dbReference type="Proteomes" id="UP000092573">
    <property type="component" value="Chromosome"/>
</dbReference>
<dbReference type="GO" id="GO:0016020">
    <property type="term" value="C:membrane"/>
    <property type="evidence" value="ECO:0007669"/>
    <property type="project" value="InterPro"/>
</dbReference>
<feature type="domain" description="Oxidoreductase molybdopterin-binding" evidence="2">
    <location>
        <begin position="252"/>
        <end position="398"/>
    </location>
</feature>
<sequence>MANWLAKLRKGYGKKLRRIHTWNAWMVVILAITGLILVSGYWREALGGWRVWIKSAHVYVGLLLIAPVIYYLFLAAKHWKQLRGRPKQKANVLLVLGLLLGWFLSGIVLWQLRLFGPSWTNPALVIHDLLTWIGLPYIIYHSITRLKWIKEEPERRAIKIEEKPAKMGLEDERPLYTRRVFLKWSVTGVLAVVFGPPFLKWIGKDLWKTQTMEDLLASDANRMVPPPSPSPKSLPPIGGGSKGEFRVYTVTEIPAFDNATWSFTIDGLVNKEFHWNWEEFVKMQRTVQVSDFHCVTGWSVYQNTWEGLRLKDLLAMAGVRDEAKFVKFYSGDEVYTDCLSLRQANYDDMMVAVLHDGQPIPSDLGGPVRLIAPKMYGYKSVKWLNRIELIAEEHIGYWEQRGYDKDGWVSKKGATET</sequence>
<dbReference type="PANTHER" id="PTHR43032">
    <property type="entry name" value="PROTEIN-METHIONINE-SULFOXIDE REDUCTASE"/>
    <property type="match status" value="1"/>
</dbReference>
<keyword evidence="1" id="KW-0812">Transmembrane</keyword>
<proteinExistence type="predicted"/>
<dbReference type="InterPro" id="IPR016174">
    <property type="entry name" value="Di-haem_cyt_TM"/>
</dbReference>
<organism evidence="3 4">
    <name type="scientific">Paenibacillus yonginensis</name>
    <dbReference type="NCBI Taxonomy" id="1462996"/>
    <lineage>
        <taxon>Bacteria</taxon>
        <taxon>Bacillati</taxon>
        <taxon>Bacillota</taxon>
        <taxon>Bacilli</taxon>
        <taxon>Bacillales</taxon>
        <taxon>Paenibacillaceae</taxon>
        <taxon>Paenibacillus</taxon>
    </lineage>
</organism>
<feature type="transmembrane region" description="Helical" evidence="1">
    <location>
        <begin position="54"/>
        <end position="73"/>
    </location>
</feature>
<evidence type="ECO:0000313" key="3">
    <source>
        <dbReference type="EMBL" id="ANS76034.1"/>
    </source>
</evidence>
<dbReference type="InterPro" id="IPR036374">
    <property type="entry name" value="OxRdtase_Mopterin-bd_sf"/>
</dbReference>
<feature type="transmembrane region" description="Helical" evidence="1">
    <location>
        <begin position="180"/>
        <end position="199"/>
    </location>
</feature>
<dbReference type="OrthoDB" id="9778777at2"/>
<evidence type="ECO:0000259" key="2">
    <source>
        <dbReference type="Pfam" id="PF00174"/>
    </source>
</evidence>
<evidence type="ECO:0000256" key="1">
    <source>
        <dbReference type="SAM" id="Phobius"/>
    </source>
</evidence>
<evidence type="ECO:0000313" key="4">
    <source>
        <dbReference type="Proteomes" id="UP000092573"/>
    </source>
</evidence>
<dbReference type="Gene3D" id="3.90.420.10">
    <property type="entry name" value="Oxidoreductase, molybdopterin-binding domain"/>
    <property type="match status" value="1"/>
</dbReference>
<dbReference type="GO" id="GO:0022904">
    <property type="term" value="P:respiratory electron transport chain"/>
    <property type="evidence" value="ECO:0007669"/>
    <property type="project" value="InterPro"/>
</dbReference>
<name>A0A1B1N3N2_9BACL</name>
<gene>
    <name evidence="3" type="ORF">AWM70_16805</name>
</gene>
<feature type="transmembrane region" description="Helical" evidence="1">
    <location>
        <begin position="21"/>
        <end position="42"/>
    </location>
</feature>
<dbReference type="InterPro" id="IPR000572">
    <property type="entry name" value="OxRdtase_Mopterin-bd_dom"/>
</dbReference>
<keyword evidence="1" id="KW-0472">Membrane</keyword>
<dbReference type="SUPFAM" id="SSF81342">
    <property type="entry name" value="Transmembrane di-heme cytochromes"/>
    <property type="match status" value="1"/>
</dbReference>
<dbReference type="Pfam" id="PF00174">
    <property type="entry name" value="Oxidored_molyb"/>
    <property type="match status" value="1"/>
</dbReference>
<dbReference type="RefSeq" id="WP_068698298.1">
    <property type="nucleotide sequence ID" value="NZ_CP014167.1"/>
</dbReference>
<keyword evidence="1" id="KW-1133">Transmembrane helix</keyword>
<feature type="transmembrane region" description="Helical" evidence="1">
    <location>
        <begin position="124"/>
        <end position="140"/>
    </location>
</feature>
<dbReference type="KEGG" id="pyg:AWM70_16805"/>
<protein>
    <submittedName>
        <fullName evidence="3">Oxidoreductase</fullName>
    </submittedName>
</protein>
<accession>A0A1B1N3N2</accession>
<dbReference type="EMBL" id="CP014167">
    <property type="protein sequence ID" value="ANS76034.1"/>
    <property type="molecule type" value="Genomic_DNA"/>
</dbReference>
<keyword evidence="4" id="KW-1185">Reference proteome</keyword>
<dbReference type="STRING" id="1462996.AWM70_16805"/>